<dbReference type="AlphaFoldDB" id="A0A2G3DZF9"/>
<dbReference type="Proteomes" id="UP000225889">
    <property type="component" value="Unassembled WGS sequence"/>
</dbReference>
<evidence type="ECO:0000313" key="1">
    <source>
        <dbReference type="EMBL" id="PHU36270.1"/>
    </source>
</evidence>
<organism evidence="1 2">
    <name type="scientific">Pseudobutyrivibrio ruminis</name>
    <dbReference type="NCBI Taxonomy" id="46206"/>
    <lineage>
        <taxon>Bacteria</taxon>
        <taxon>Bacillati</taxon>
        <taxon>Bacillota</taxon>
        <taxon>Clostridia</taxon>
        <taxon>Lachnospirales</taxon>
        <taxon>Lachnospiraceae</taxon>
        <taxon>Pseudobutyrivibrio</taxon>
    </lineage>
</organism>
<reference evidence="1 2" key="2">
    <citation type="submission" date="2017-10" db="EMBL/GenBank/DDBJ databases">
        <authorList>
            <person name="Banno H."/>
            <person name="Chua N.-H."/>
        </authorList>
    </citation>
    <scope>NUCLEOTIDE SEQUENCE [LARGE SCALE GENOMIC DNA]</scope>
    <source>
        <strain evidence="1 2">JK626</strain>
    </source>
</reference>
<accession>A0A2G3DZF9</accession>
<gene>
    <name evidence="1" type="ORF">CSX01_01030</name>
</gene>
<protein>
    <recommendedName>
        <fullName evidence="3">CDP-Glycerol:Poly(Glycerophosphate) glycerophosphotransferase</fullName>
    </recommendedName>
</protein>
<evidence type="ECO:0008006" key="3">
    <source>
        <dbReference type="Google" id="ProtNLM"/>
    </source>
</evidence>
<proteinExistence type="predicted"/>
<dbReference type="EMBL" id="PDYF01000005">
    <property type="protein sequence ID" value="PHU36270.1"/>
    <property type="molecule type" value="Genomic_DNA"/>
</dbReference>
<reference evidence="1 2" key="1">
    <citation type="submission" date="2017-10" db="EMBL/GenBank/DDBJ databases">
        <title>Resolving the taxonomy of Roseburia spp., Eubacterium rectale and Agathobacter spp. through phylogenomic analysis.</title>
        <authorList>
            <person name="Sheridan P.O."/>
            <person name="Walker A.W."/>
            <person name="Duncan S.H."/>
            <person name="Scott K.P."/>
            <person name="Toole P.W.O."/>
            <person name="Luis P."/>
            <person name="Flint H.J."/>
        </authorList>
    </citation>
    <scope>NUCLEOTIDE SEQUENCE [LARGE SCALE GENOMIC DNA]</scope>
    <source>
        <strain evidence="1 2">JK626</strain>
    </source>
</reference>
<name>A0A2G3DZF9_9FIRM</name>
<sequence length="449" mass="51619">MRKYFKDQCFETMQGLDELHSEIEKGLSTGSFDQVAELLELCQQAAIGIGTLIEKSEGEGTEAVSQLEKYCDYTYELHQKVIASSEVPLNAAKAMKNLRTFIQKTVNELNNTIPTTKEIVFLPYKAAMWDSLETVWKKFDEDPNCTALVLPIPYFDKNPDGSFARMYYEKDQFPENVPTYSFEAYDFEGRHPDAIYIHNPYDDMNYVTSIEPFFYSENLKKYTDQLVYIPYFVLWGLEPGQPCPLERARDYALTKGVINADRVILQSEEVKAAYVQALTEYFGEETRAHWEAKIEGTGSPKIEKVKSLRKEDYSIPDTWKNIIAKPDGTSKKVIFYNTSLKAFLADTNAMLHKIQRTLQFFEEEKDEVVLWWRPHPLFKSTVSSMHPEAWEVYSALVADYIKKGWGIYDDSPDLDRAIAYSDAYYGDGSSVVELYTHTGKPVMIQNTSV</sequence>
<evidence type="ECO:0000313" key="2">
    <source>
        <dbReference type="Proteomes" id="UP000225889"/>
    </source>
</evidence>
<comment type="caution">
    <text evidence="1">The sequence shown here is derived from an EMBL/GenBank/DDBJ whole genome shotgun (WGS) entry which is preliminary data.</text>
</comment>